<dbReference type="AlphaFoldDB" id="A0A2P5C559"/>
<proteinExistence type="predicted"/>
<sequence>MELRNLTELRCPRSSRGSFRSLTASITADKRSPSFFSGFADLLDGVDKQDDDDEARLRLEPPPWPTAIIDKDESSAVDLRTRDDKDEETVLARRAAMAKAEALQSFLGLVRFCFNFKMKELGLVLWGPFLDWRSVFS</sequence>
<protein>
    <submittedName>
        <fullName evidence="1">Uncharacterized protein</fullName>
    </submittedName>
</protein>
<name>A0A2P5C559_PARAD</name>
<gene>
    <name evidence="1" type="ORF">PanWU01x14_183580</name>
</gene>
<accession>A0A2P5C559</accession>
<dbReference type="EMBL" id="JXTB01000174">
    <property type="protein sequence ID" value="PON56149.1"/>
    <property type="molecule type" value="Genomic_DNA"/>
</dbReference>
<evidence type="ECO:0000313" key="2">
    <source>
        <dbReference type="Proteomes" id="UP000237105"/>
    </source>
</evidence>
<feature type="non-terminal residue" evidence="1">
    <location>
        <position position="137"/>
    </location>
</feature>
<reference evidence="2" key="1">
    <citation type="submission" date="2016-06" db="EMBL/GenBank/DDBJ databases">
        <title>Parallel loss of symbiosis genes in relatives of nitrogen-fixing non-legume Parasponia.</title>
        <authorList>
            <person name="Van Velzen R."/>
            <person name="Holmer R."/>
            <person name="Bu F."/>
            <person name="Rutten L."/>
            <person name="Van Zeijl A."/>
            <person name="Liu W."/>
            <person name="Santuari L."/>
            <person name="Cao Q."/>
            <person name="Sharma T."/>
            <person name="Shen D."/>
            <person name="Roswanjaya Y."/>
            <person name="Wardhani T."/>
            <person name="Kalhor M.S."/>
            <person name="Jansen J."/>
            <person name="Van den Hoogen J."/>
            <person name="Gungor B."/>
            <person name="Hartog M."/>
            <person name="Hontelez J."/>
            <person name="Verver J."/>
            <person name="Yang W.-C."/>
            <person name="Schijlen E."/>
            <person name="Repin R."/>
            <person name="Schilthuizen M."/>
            <person name="Schranz E."/>
            <person name="Heidstra R."/>
            <person name="Miyata K."/>
            <person name="Fedorova E."/>
            <person name="Kohlen W."/>
            <person name="Bisseling T."/>
            <person name="Smit S."/>
            <person name="Geurts R."/>
        </authorList>
    </citation>
    <scope>NUCLEOTIDE SEQUENCE [LARGE SCALE GENOMIC DNA]</scope>
    <source>
        <strain evidence="2">cv. WU1-14</strain>
    </source>
</reference>
<organism evidence="1 2">
    <name type="scientific">Parasponia andersonii</name>
    <name type="common">Sponia andersonii</name>
    <dbReference type="NCBI Taxonomy" id="3476"/>
    <lineage>
        <taxon>Eukaryota</taxon>
        <taxon>Viridiplantae</taxon>
        <taxon>Streptophyta</taxon>
        <taxon>Embryophyta</taxon>
        <taxon>Tracheophyta</taxon>
        <taxon>Spermatophyta</taxon>
        <taxon>Magnoliopsida</taxon>
        <taxon>eudicotyledons</taxon>
        <taxon>Gunneridae</taxon>
        <taxon>Pentapetalae</taxon>
        <taxon>rosids</taxon>
        <taxon>fabids</taxon>
        <taxon>Rosales</taxon>
        <taxon>Cannabaceae</taxon>
        <taxon>Parasponia</taxon>
    </lineage>
</organism>
<dbReference type="Proteomes" id="UP000237105">
    <property type="component" value="Unassembled WGS sequence"/>
</dbReference>
<keyword evidence="2" id="KW-1185">Reference proteome</keyword>
<comment type="caution">
    <text evidence="1">The sequence shown here is derived from an EMBL/GenBank/DDBJ whole genome shotgun (WGS) entry which is preliminary data.</text>
</comment>
<evidence type="ECO:0000313" key="1">
    <source>
        <dbReference type="EMBL" id="PON56149.1"/>
    </source>
</evidence>
<dbReference type="OrthoDB" id="10462360at2759"/>